<comment type="caution">
    <text evidence="3">The sequence shown here is derived from an EMBL/GenBank/DDBJ whole genome shotgun (WGS) entry which is preliminary data.</text>
</comment>
<evidence type="ECO:0000313" key="3">
    <source>
        <dbReference type="EMBL" id="GAT32648.1"/>
    </source>
</evidence>
<organism evidence="3 4">
    <name type="scientific">Terrimicrobium sacchariphilum</name>
    <dbReference type="NCBI Taxonomy" id="690879"/>
    <lineage>
        <taxon>Bacteria</taxon>
        <taxon>Pseudomonadati</taxon>
        <taxon>Verrucomicrobiota</taxon>
        <taxon>Terrimicrobiia</taxon>
        <taxon>Terrimicrobiales</taxon>
        <taxon>Terrimicrobiaceae</taxon>
        <taxon>Terrimicrobium</taxon>
    </lineage>
</organism>
<dbReference type="InterPro" id="IPR012480">
    <property type="entry name" value="Hepar_II_III_C"/>
</dbReference>
<dbReference type="Gene3D" id="1.50.10.100">
    <property type="entry name" value="Chondroitin AC/alginate lyase"/>
    <property type="match status" value="1"/>
</dbReference>
<proteinExistence type="predicted"/>
<dbReference type="GO" id="GO:0016829">
    <property type="term" value="F:lyase activity"/>
    <property type="evidence" value="ECO:0007669"/>
    <property type="project" value="InterPro"/>
</dbReference>
<dbReference type="GO" id="GO:0030313">
    <property type="term" value="C:cell envelope"/>
    <property type="evidence" value="ECO:0007669"/>
    <property type="project" value="UniProtKB-SubCell"/>
</dbReference>
<accession>A0A146G7D8</accession>
<comment type="subcellular location">
    <subcellularLocation>
        <location evidence="1">Cell envelope</location>
    </subcellularLocation>
</comment>
<evidence type="ECO:0000259" key="2">
    <source>
        <dbReference type="Pfam" id="PF07940"/>
    </source>
</evidence>
<evidence type="ECO:0000313" key="4">
    <source>
        <dbReference type="Proteomes" id="UP000076023"/>
    </source>
</evidence>
<dbReference type="STRING" id="690879.TSACC_21047"/>
<dbReference type="Proteomes" id="UP000076023">
    <property type="component" value="Unassembled WGS sequence"/>
</dbReference>
<protein>
    <submittedName>
        <fullName evidence="3">Heparinase II/III-like protein</fullName>
    </submittedName>
</protein>
<keyword evidence="4" id="KW-1185">Reference proteome</keyword>
<feature type="domain" description="Heparinase II/III-like C-terminal" evidence="2">
    <location>
        <begin position="609"/>
        <end position="751"/>
    </location>
</feature>
<name>A0A146G7D8_TERSA</name>
<evidence type="ECO:0000256" key="1">
    <source>
        <dbReference type="ARBA" id="ARBA00004196"/>
    </source>
</evidence>
<sequence length="1121" mass="121607">MVSNQDLSEGRTGWNLFVPGGSKDAGCKWDILPGQGKDGAAALSMSSSSDARYAALSSKAAVEAGKVYRFSVQVKAEPGSEKVARSAGVLARMTFFSKDGKDLGSEHVHFARGGRAALASSINQTYSDSLPTEWEEIAGVFTAPAEAATVQVALFCWSTKGTVLWSGVQLEPAATGTAPTPLLQAAASRPPAASLSTGTTTPPPADVPAMTELPAWAASHPRIVWDAATLERTRLRIRDHPEVAAMWRNLEALCSSYCDPSQGKFLKPEDAFQDFLALQGGSHENRAKLEVALRRWLTPLDLLSFAYVVGGREEFGKKAVELAVATAARITPDKMENGFFYTRTFPTRSLALAYDWCFPLFSPGQRETLRDAIAKHASVLYLGSLNGVWGQSTLGRIWNWNVGTASAWGLAALALDGESNYPTRQWLFQAARNVEDYLRYAIDPAGGIVEGPVYFGYGGGYLPYFVEGLKRRTGEDLYLATNYHKVTGWLPFEILPGGGRVNNIMDSGFRISTGDVLIYALHRDNDRPLARWLWEGIFWRDGRFVSENQSLPAAILWAPESMDREKVAQRESSLPLSGWADSRGLVASRTGYGGDDALFTVHAQQYTDFKHDQADKGQFTFYAYGDDLVIDSGYGNDSSREKSTSGFAHNQVLIDGQPELQGGAHSRTDGWITGALFTPVVDLALADIADAYRYAYKSNFKDATYEKDFRQAVERATRQTLFVRTPVPYVVIFDEVRKDDSPHEYGWMLHAKSGREFQVNGNDVAVKPVSTPPLLVATQPWDGTGSADPSRPDGGWTGTLQVPSAGRYVVWGLTGTDNPDGNKSDSFFLRLNGGKLGYTSGKDPSRFAWTTFNKQPLTWVPLNDGDVKTGALDVPAGPLKVEVGVREPGAWFAGLALLPEGKLPADDNSLPAGAVSLKASEGEVRGAMKLVTLPTREARAWLQVSVLAPNRFENRVDAFQTTREGTHPRLTLLMRDSTARFLSVLIPHRAEDAKLPVQRVDAARGSVGVIKASGGEDLVGCWDGTGISTSEVETDAEFLWLRRDGAGRVTALAATNASYLKVAGASVFTTSSGPQSIAVSAGQAVTSGDSSLVRFDLPDLQVASMKQPAAWMARREINISR</sequence>
<gene>
    <name evidence="3" type="ORF">TSACC_21047</name>
</gene>
<dbReference type="EMBL" id="BDCO01000002">
    <property type="protein sequence ID" value="GAT32648.1"/>
    <property type="molecule type" value="Genomic_DNA"/>
</dbReference>
<dbReference type="Pfam" id="PF07940">
    <property type="entry name" value="Hepar_II_III_C"/>
    <property type="match status" value="1"/>
</dbReference>
<dbReference type="Gene3D" id="2.60.120.260">
    <property type="entry name" value="Galactose-binding domain-like"/>
    <property type="match status" value="1"/>
</dbReference>
<reference evidence="4" key="1">
    <citation type="journal article" date="2017" name="Genome Announc.">
        <title>Draft Genome Sequence of Terrimicrobium sacchariphilum NM-5T, a Facultative Anaerobic Soil Bacterium of the Class Spartobacteria.</title>
        <authorList>
            <person name="Qiu Y.L."/>
            <person name="Tourlousse D.M."/>
            <person name="Matsuura N."/>
            <person name="Ohashi A."/>
            <person name="Sekiguchi Y."/>
        </authorList>
    </citation>
    <scope>NUCLEOTIDE SEQUENCE [LARGE SCALE GENOMIC DNA]</scope>
    <source>
        <strain evidence="4">NM-5</strain>
    </source>
</reference>
<dbReference type="InParanoid" id="A0A146G7D8"/>
<dbReference type="SUPFAM" id="SSF48230">
    <property type="entry name" value="Chondroitin AC/alginate lyase"/>
    <property type="match status" value="1"/>
</dbReference>
<dbReference type="Gene3D" id="2.70.98.70">
    <property type="match status" value="1"/>
</dbReference>
<dbReference type="InterPro" id="IPR008929">
    <property type="entry name" value="Chondroitin_lyas"/>
</dbReference>
<dbReference type="AlphaFoldDB" id="A0A146G7D8"/>